<dbReference type="PANTHER" id="PTHR43531:SF11">
    <property type="entry name" value="METHYL-ACCEPTING CHEMOTAXIS PROTEIN 3"/>
    <property type="match status" value="1"/>
</dbReference>
<feature type="domain" description="Methyl-accepting transducer" evidence="5">
    <location>
        <begin position="232"/>
        <end position="461"/>
    </location>
</feature>
<dbReference type="PANTHER" id="PTHR43531">
    <property type="entry name" value="PROTEIN ICFG"/>
    <property type="match status" value="1"/>
</dbReference>
<protein>
    <recommendedName>
        <fullName evidence="5">Methyl-accepting transducer domain-containing protein</fullName>
    </recommendedName>
</protein>
<keyword evidence="4" id="KW-0812">Transmembrane</keyword>
<dbReference type="InterPro" id="IPR047347">
    <property type="entry name" value="YvaQ-like_sensor"/>
</dbReference>
<keyword evidence="3" id="KW-0807">Transducer</keyword>
<dbReference type="InterPro" id="IPR024478">
    <property type="entry name" value="HlyB_4HB_MCP"/>
</dbReference>
<evidence type="ECO:0000256" key="2">
    <source>
        <dbReference type="ARBA" id="ARBA00029447"/>
    </source>
</evidence>
<dbReference type="PROSITE" id="PS50111">
    <property type="entry name" value="CHEMOTAXIS_TRANSDUC_2"/>
    <property type="match status" value="1"/>
</dbReference>
<dbReference type="Pfam" id="PF12729">
    <property type="entry name" value="4HB_MCP_1"/>
    <property type="match status" value="1"/>
</dbReference>
<evidence type="ECO:0000313" key="7">
    <source>
        <dbReference type="Proteomes" id="UP000184731"/>
    </source>
</evidence>
<dbReference type="STRING" id="1915309.AXG55_05065"/>
<sequence>MKQKSLSFKLNISIIILLSLIILAGCYTIFMINKTQNFAKETGESWLPSVLVTSEMSDGVSKYARRILGLLSTSLINSGEEEKKVLAEDIKKLDHYTENLNKTLEKYKKFVTNTEEQSIFENVVVKWKAYDSASREAIAINKQGKKADAIKHVLSKGRKAVAELEEAIQKLGKYNYEGGIKSTQKGADLTTITNITMTSIILSSVLISLFIFQIIRSTTGSLNNAIDNLKNQSVSTSEIASSLKNGSQILTDSIAEQASSIHETSAAINEITSMVNRTTENAKESNTIATNASNKTESGQITMKKLVYAMETIQDSNKELQNIADIINQINSKTAVINDIVSKTELLSLNASIESARAGEYGKGFAVVAEEVGNLAKVSGKSAQEIQELITSSQEQVNKILGLTMERVEEGKKVTAEAQKSFQQISEDISTMSSVIQQISDATREQEIGVRQISTAMSNIDKATQKSQIAVQSSSESSIDLVSQSEKLSAVAKNLELLIKGSALA</sequence>
<dbReference type="Proteomes" id="UP000184731">
    <property type="component" value="Chromosome"/>
</dbReference>
<dbReference type="SMART" id="SM00283">
    <property type="entry name" value="MA"/>
    <property type="match status" value="1"/>
</dbReference>
<dbReference type="EMBL" id="CP017834">
    <property type="protein sequence ID" value="APJ03306.1"/>
    <property type="molecule type" value="Genomic_DNA"/>
</dbReference>
<dbReference type="InterPro" id="IPR051310">
    <property type="entry name" value="MCP_chemotaxis"/>
</dbReference>
<evidence type="ECO:0000313" key="6">
    <source>
        <dbReference type="EMBL" id="APJ03306.1"/>
    </source>
</evidence>
<dbReference type="CDD" id="cd19411">
    <property type="entry name" value="MCP2201-like_sensor"/>
    <property type="match status" value="1"/>
</dbReference>
<gene>
    <name evidence="6" type="ORF">AXG55_05065</name>
</gene>
<dbReference type="GO" id="GO:0005886">
    <property type="term" value="C:plasma membrane"/>
    <property type="evidence" value="ECO:0007669"/>
    <property type="project" value="TreeGrafter"/>
</dbReference>
<dbReference type="InterPro" id="IPR004089">
    <property type="entry name" value="MCPsignal_dom"/>
</dbReference>
<dbReference type="AlphaFoldDB" id="A0A1L4CZC9"/>
<reference evidence="6 7" key="1">
    <citation type="submission" date="2016-10" db="EMBL/GenBank/DDBJ databases">
        <title>Silvanigrella aquatica sp. nov., isolated from a freshwater lake located in the Black Forest, Germany, description of Silvanigrellaceae fam. nov., Silvanigrellales ord. nov., reclassification of the order Bdellovibrionales in the class Oligoflexia, reclassification of the families Bacteriovoracaceae and Halobacteriovoraceae in the new order Bacteriovoracales ord. nov., and reclassification of the family Pseudobacteriovoracaceae in the order Oligoflexiales.</title>
        <authorList>
            <person name="Hahn M.W."/>
            <person name="Schmidt J."/>
            <person name="Koll U."/>
            <person name="Rohde M."/>
            <person name="Verbag S."/>
            <person name="Pitt A."/>
            <person name="Nakai R."/>
            <person name="Naganuma T."/>
            <person name="Lang E."/>
        </authorList>
    </citation>
    <scope>NUCLEOTIDE SEQUENCE [LARGE SCALE GENOMIC DNA]</scope>
    <source>
        <strain evidence="6 7">MWH-Nonnen-W8red</strain>
    </source>
</reference>
<dbReference type="Gene3D" id="1.10.287.950">
    <property type="entry name" value="Methyl-accepting chemotaxis protein"/>
    <property type="match status" value="1"/>
</dbReference>
<keyword evidence="1" id="KW-0145">Chemotaxis</keyword>
<dbReference type="GO" id="GO:0007165">
    <property type="term" value="P:signal transduction"/>
    <property type="evidence" value="ECO:0007669"/>
    <property type="project" value="UniProtKB-KW"/>
</dbReference>
<comment type="similarity">
    <text evidence="2">Belongs to the methyl-accepting chemotaxis (MCP) protein family.</text>
</comment>
<evidence type="ECO:0000256" key="3">
    <source>
        <dbReference type="PROSITE-ProRule" id="PRU00284"/>
    </source>
</evidence>
<dbReference type="GO" id="GO:0004888">
    <property type="term" value="F:transmembrane signaling receptor activity"/>
    <property type="evidence" value="ECO:0007669"/>
    <property type="project" value="TreeGrafter"/>
</dbReference>
<organism evidence="6 7">
    <name type="scientific">Silvanigrella aquatica</name>
    <dbReference type="NCBI Taxonomy" id="1915309"/>
    <lineage>
        <taxon>Bacteria</taxon>
        <taxon>Pseudomonadati</taxon>
        <taxon>Bdellovibrionota</taxon>
        <taxon>Oligoflexia</taxon>
        <taxon>Silvanigrellales</taxon>
        <taxon>Silvanigrellaceae</taxon>
        <taxon>Silvanigrella</taxon>
    </lineage>
</organism>
<evidence type="ECO:0000259" key="5">
    <source>
        <dbReference type="PROSITE" id="PS50111"/>
    </source>
</evidence>
<name>A0A1L4CZC9_9BACT</name>
<dbReference type="PROSITE" id="PS51257">
    <property type="entry name" value="PROKAR_LIPOPROTEIN"/>
    <property type="match status" value="1"/>
</dbReference>
<dbReference type="KEGG" id="saqi:AXG55_05065"/>
<dbReference type="Pfam" id="PF00015">
    <property type="entry name" value="MCPsignal"/>
    <property type="match status" value="1"/>
</dbReference>
<accession>A0A1L4CZC9</accession>
<feature type="transmembrane region" description="Helical" evidence="4">
    <location>
        <begin position="191"/>
        <end position="215"/>
    </location>
</feature>
<feature type="transmembrane region" description="Helical" evidence="4">
    <location>
        <begin position="12"/>
        <end position="32"/>
    </location>
</feature>
<proteinExistence type="inferred from homology"/>
<dbReference type="SUPFAM" id="SSF58104">
    <property type="entry name" value="Methyl-accepting chemotaxis protein (MCP) signaling domain"/>
    <property type="match status" value="1"/>
</dbReference>
<keyword evidence="7" id="KW-1185">Reference proteome</keyword>
<keyword evidence="4" id="KW-0472">Membrane</keyword>
<dbReference type="GO" id="GO:0006935">
    <property type="term" value="P:chemotaxis"/>
    <property type="evidence" value="ECO:0007669"/>
    <property type="project" value="UniProtKB-KW"/>
</dbReference>
<evidence type="ECO:0000256" key="4">
    <source>
        <dbReference type="SAM" id="Phobius"/>
    </source>
</evidence>
<keyword evidence="4" id="KW-1133">Transmembrane helix</keyword>
<evidence type="ECO:0000256" key="1">
    <source>
        <dbReference type="ARBA" id="ARBA00022500"/>
    </source>
</evidence>
<dbReference type="OrthoDB" id="5289316at2"/>
<dbReference type="RefSeq" id="WP_148697037.1">
    <property type="nucleotide sequence ID" value="NZ_CP017834.1"/>
</dbReference>